<name>A0A811U131_CERCA</name>
<reference evidence="1" key="1">
    <citation type="submission" date="2020-11" db="EMBL/GenBank/DDBJ databases">
        <authorList>
            <person name="Whitehead M."/>
        </authorList>
    </citation>
    <scope>NUCLEOTIDE SEQUENCE</scope>
    <source>
        <strain evidence="1">EGII</strain>
    </source>
</reference>
<dbReference type="AlphaFoldDB" id="A0A811U131"/>
<feature type="non-terminal residue" evidence="1">
    <location>
        <position position="1"/>
    </location>
</feature>
<organism evidence="1 2">
    <name type="scientific">Ceratitis capitata</name>
    <name type="common">Mediterranean fruit fly</name>
    <name type="synonym">Tephritis capitata</name>
    <dbReference type="NCBI Taxonomy" id="7213"/>
    <lineage>
        <taxon>Eukaryota</taxon>
        <taxon>Metazoa</taxon>
        <taxon>Ecdysozoa</taxon>
        <taxon>Arthropoda</taxon>
        <taxon>Hexapoda</taxon>
        <taxon>Insecta</taxon>
        <taxon>Pterygota</taxon>
        <taxon>Neoptera</taxon>
        <taxon>Endopterygota</taxon>
        <taxon>Diptera</taxon>
        <taxon>Brachycera</taxon>
        <taxon>Muscomorpha</taxon>
        <taxon>Tephritoidea</taxon>
        <taxon>Tephritidae</taxon>
        <taxon>Ceratitis</taxon>
        <taxon>Ceratitis</taxon>
    </lineage>
</organism>
<sequence length="63" mass="7069">KRWQQQQNNNKKGDSYSARGKLSTTTTAIAAENKWIRVSGVICFAQCNTGLNLIGIGWQKRTK</sequence>
<comment type="caution">
    <text evidence="1">The sequence shown here is derived from an EMBL/GenBank/DDBJ whole genome shotgun (WGS) entry which is preliminary data.</text>
</comment>
<accession>A0A811U131</accession>
<dbReference type="Proteomes" id="UP000606786">
    <property type="component" value="Unassembled WGS sequence"/>
</dbReference>
<proteinExistence type="predicted"/>
<gene>
    <name evidence="1" type="ORF">CCAP1982_LOCUS941</name>
</gene>
<protein>
    <submittedName>
        <fullName evidence="1">(Mediterranean fruit fly) hypothetical protein</fullName>
    </submittedName>
</protein>
<evidence type="ECO:0000313" key="1">
    <source>
        <dbReference type="EMBL" id="CAD6992060.1"/>
    </source>
</evidence>
<dbReference type="EMBL" id="CAJHJT010000001">
    <property type="protein sequence ID" value="CAD6992060.1"/>
    <property type="molecule type" value="Genomic_DNA"/>
</dbReference>
<keyword evidence="2" id="KW-1185">Reference proteome</keyword>
<evidence type="ECO:0000313" key="2">
    <source>
        <dbReference type="Proteomes" id="UP000606786"/>
    </source>
</evidence>